<evidence type="ECO:0000313" key="3">
    <source>
        <dbReference type="EMBL" id="CBY14147.1"/>
    </source>
</evidence>
<dbReference type="InParanoid" id="E4XWV3"/>
<dbReference type="Proteomes" id="UP000001307">
    <property type="component" value="Unassembled WGS sequence"/>
</dbReference>
<dbReference type="GO" id="GO:0015616">
    <property type="term" value="F:DNA translocase activity"/>
    <property type="evidence" value="ECO:0007669"/>
    <property type="project" value="TreeGrafter"/>
</dbReference>
<keyword evidence="1" id="KW-0378">Hydrolase</keyword>
<dbReference type="InterPro" id="IPR038718">
    <property type="entry name" value="SNF2-like_sf"/>
</dbReference>
<proteinExistence type="predicted"/>
<dbReference type="PANTHER" id="PTHR45629:SF7">
    <property type="entry name" value="DNA EXCISION REPAIR PROTEIN ERCC-6-RELATED"/>
    <property type="match status" value="1"/>
</dbReference>
<dbReference type="InterPro" id="IPR050496">
    <property type="entry name" value="SNF2_RAD54_helicase_repair"/>
</dbReference>
<keyword evidence="4" id="KW-1185">Reference proteome</keyword>
<dbReference type="Pfam" id="PF00271">
    <property type="entry name" value="Helicase_C"/>
    <property type="match status" value="1"/>
</dbReference>
<dbReference type="PROSITE" id="PS51194">
    <property type="entry name" value="HELICASE_CTER"/>
    <property type="match status" value="1"/>
</dbReference>
<dbReference type="Gene3D" id="3.40.50.300">
    <property type="entry name" value="P-loop containing nucleotide triphosphate hydrolases"/>
    <property type="match status" value="1"/>
</dbReference>
<accession>E4XWV3</accession>
<dbReference type="SMART" id="SM00490">
    <property type="entry name" value="HELICc"/>
    <property type="match status" value="1"/>
</dbReference>
<evidence type="ECO:0000256" key="1">
    <source>
        <dbReference type="ARBA" id="ARBA00022801"/>
    </source>
</evidence>
<name>E4XWV3_OIKDI</name>
<dbReference type="Pfam" id="PF00176">
    <property type="entry name" value="SNF2-rel_dom"/>
    <property type="match status" value="1"/>
</dbReference>
<feature type="domain" description="Helicase C-terminal" evidence="2">
    <location>
        <begin position="188"/>
        <end position="346"/>
    </location>
</feature>
<reference evidence="3" key="1">
    <citation type="journal article" date="2010" name="Science">
        <title>Plasticity of animal genome architecture unmasked by rapid evolution of a pelagic tunicate.</title>
        <authorList>
            <person name="Denoeud F."/>
            <person name="Henriet S."/>
            <person name="Mungpakdee S."/>
            <person name="Aury J.M."/>
            <person name="Da Silva C."/>
            <person name="Brinkmann H."/>
            <person name="Mikhaleva J."/>
            <person name="Olsen L.C."/>
            <person name="Jubin C."/>
            <person name="Canestro C."/>
            <person name="Bouquet J.M."/>
            <person name="Danks G."/>
            <person name="Poulain J."/>
            <person name="Campsteijn C."/>
            <person name="Adamski M."/>
            <person name="Cross I."/>
            <person name="Yadetie F."/>
            <person name="Muffato M."/>
            <person name="Louis A."/>
            <person name="Butcher S."/>
            <person name="Tsagkogeorga G."/>
            <person name="Konrad A."/>
            <person name="Singh S."/>
            <person name="Jensen M.F."/>
            <person name="Cong E.H."/>
            <person name="Eikeseth-Otteraa H."/>
            <person name="Noel B."/>
            <person name="Anthouard V."/>
            <person name="Porcel B.M."/>
            <person name="Kachouri-Lafond R."/>
            <person name="Nishino A."/>
            <person name="Ugolini M."/>
            <person name="Chourrout P."/>
            <person name="Nishida H."/>
            <person name="Aasland R."/>
            <person name="Huzurbazar S."/>
            <person name="Westhof E."/>
            <person name="Delsuc F."/>
            <person name="Lehrach H."/>
            <person name="Reinhardt R."/>
            <person name="Weissenbach J."/>
            <person name="Roy S.W."/>
            <person name="Artiguenave F."/>
            <person name="Postlethwait J.H."/>
            <person name="Manak J.R."/>
            <person name="Thompson E.M."/>
            <person name="Jaillon O."/>
            <person name="Du Pasquier L."/>
            <person name="Boudinot P."/>
            <person name="Liberles D.A."/>
            <person name="Volff J.N."/>
            <person name="Philippe H."/>
            <person name="Lenhard B."/>
            <person name="Roest Crollius H."/>
            <person name="Wincker P."/>
            <person name="Chourrout D."/>
        </authorList>
    </citation>
    <scope>NUCLEOTIDE SEQUENCE [LARGE SCALE GENOMIC DNA]</scope>
</reference>
<dbReference type="EMBL" id="FN653257">
    <property type="protein sequence ID" value="CBY14147.1"/>
    <property type="molecule type" value="Genomic_DNA"/>
</dbReference>
<sequence>MTGTPVMNKLVDFYNLINVLSQGTMLKMSQHKFIKEYMKPIENGRKKNAPAFAVHRANTLSKVIRDKTDFWILRRTKKEVNQASTASSGSGSTFPTLPAKNDFVLWCKMTARQLVIYNDFLTSESVRNALMAKSSPLVQCTLLNMICNCPRIMPNYLVGDTHNNDSDLKNFDCVPLEELLAESGKLLILAHLLDALIPAKILIFSNSKKILTIIEKLLSGKNIKYDRIDGTIQPKERNNKVHRFQTDSTIKVCLLTTGVGAVGLTLTAATRVIVFDPYWNPSKDDQAVDRAYRIGQKNAVVVFRLITCETIEEKIYSKQLFKKSIICQNNGENDDPTRLFNDKDIYELFKSPVSKAENMFSETQKKLLVVAKKRKIYPELERILGELDKLKEFHAGIHDHDLAFDAPDVVKRDLSERQKQNLRNIAIAKGARKDIKIYHVEKIVNCLPSLFKNIEIGQKLCNSIEKNKKRSYPFADAQILKVEDLTPPTKRISSSVFVDEELGVAMKAFKITDSDYELKFFS</sequence>
<dbReference type="Gene3D" id="3.40.50.10810">
    <property type="entry name" value="Tandem AAA-ATPase domain"/>
    <property type="match status" value="1"/>
</dbReference>
<organism evidence="3">
    <name type="scientific">Oikopleura dioica</name>
    <name type="common">Tunicate</name>
    <dbReference type="NCBI Taxonomy" id="34765"/>
    <lineage>
        <taxon>Eukaryota</taxon>
        <taxon>Metazoa</taxon>
        <taxon>Chordata</taxon>
        <taxon>Tunicata</taxon>
        <taxon>Appendicularia</taxon>
        <taxon>Copelata</taxon>
        <taxon>Oikopleuridae</taxon>
        <taxon>Oikopleura</taxon>
    </lineage>
</organism>
<dbReference type="GO" id="GO:0016787">
    <property type="term" value="F:hydrolase activity"/>
    <property type="evidence" value="ECO:0007669"/>
    <property type="project" value="UniProtKB-KW"/>
</dbReference>
<gene>
    <name evidence="3" type="ORF">GSOID_T00007129001</name>
</gene>
<dbReference type="InterPro" id="IPR000330">
    <property type="entry name" value="SNF2_N"/>
</dbReference>
<dbReference type="GO" id="GO:0005524">
    <property type="term" value="F:ATP binding"/>
    <property type="evidence" value="ECO:0007669"/>
    <property type="project" value="InterPro"/>
</dbReference>
<dbReference type="InterPro" id="IPR049730">
    <property type="entry name" value="SNF2/RAD54-like_C"/>
</dbReference>
<dbReference type="AlphaFoldDB" id="E4XWV3"/>
<dbReference type="InterPro" id="IPR027417">
    <property type="entry name" value="P-loop_NTPase"/>
</dbReference>
<dbReference type="InterPro" id="IPR001650">
    <property type="entry name" value="Helicase_C-like"/>
</dbReference>
<dbReference type="OrthoDB" id="413460at2759"/>
<evidence type="ECO:0000259" key="2">
    <source>
        <dbReference type="PROSITE" id="PS51194"/>
    </source>
</evidence>
<evidence type="ECO:0000313" key="4">
    <source>
        <dbReference type="Proteomes" id="UP000001307"/>
    </source>
</evidence>
<dbReference type="SUPFAM" id="SSF52540">
    <property type="entry name" value="P-loop containing nucleoside triphosphate hydrolases"/>
    <property type="match status" value="1"/>
</dbReference>
<dbReference type="CDD" id="cd18793">
    <property type="entry name" value="SF2_C_SNF"/>
    <property type="match status" value="1"/>
</dbReference>
<protein>
    <recommendedName>
        <fullName evidence="2">Helicase C-terminal domain-containing protein</fullName>
    </recommendedName>
</protein>
<dbReference type="PANTHER" id="PTHR45629">
    <property type="entry name" value="SNF2/RAD54 FAMILY MEMBER"/>
    <property type="match status" value="1"/>
</dbReference>